<name>A0AAD2K2Q5_9AGAR</name>
<feature type="domain" description="Asl1-like glycosyl hydrolase catalytic" evidence="3">
    <location>
        <begin position="150"/>
        <end position="381"/>
    </location>
</feature>
<dbReference type="AlphaFoldDB" id="A0AAD2K2Q5"/>
<dbReference type="EMBL" id="CAVNYO010000405">
    <property type="protein sequence ID" value="CAK5275724.1"/>
    <property type="molecule type" value="Genomic_DNA"/>
</dbReference>
<keyword evidence="2" id="KW-0732">Signal</keyword>
<feature type="compositionally biased region" description="Polar residues" evidence="1">
    <location>
        <begin position="126"/>
        <end position="136"/>
    </location>
</feature>
<evidence type="ECO:0000313" key="4">
    <source>
        <dbReference type="EMBL" id="CAK5275724.1"/>
    </source>
</evidence>
<feature type="compositionally biased region" description="Basic residues" evidence="1">
    <location>
        <begin position="40"/>
        <end position="62"/>
    </location>
</feature>
<evidence type="ECO:0000256" key="1">
    <source>
        <dbReference type="SAM" id="MobiDB-lite"/>
    </source>
</evidence>
<dbReference type="PANTHER" id="PTHR34154:SF3">
    <property type="entry name" value="ALKALI-SENSITIVE LINKAGE PROTEIN 1"/>
    <property type="match status" value="1"/>
</dbReference>
<dbReference type="GO" id="GO:0071966">
    <property type="term" value="P:fungal-type cell wall polysaccharide metabolic process"/>
    <property type="evidence" value="ECO:0007669"/>
    <property type="project" value="TreeGrafter"/>
</dbReference>
<gene>
    <name evidence="4" type="ORF">MYCIT1_LOCUS23664</name>
</gene>
<protein>
    <recommendedName>
        <fullName evidence="3">Asl1-like glycosyl hydrolase catalytic domain-containing protein</fullName>
    </recommendedName>
</protein>
<evidence type="ECO:0000259" key="3">
    <source>
        <dbReference type="Pfam" id="PF11790"/>
    </source>
</evidence>
<reference evidence="4" key="1">
    <citation type="submission" date="2023-11" db="EMBL/GenBank/DDBJ databases">
        <authorList>
            <person name="De Vega J J."/>
            <person name="De Vega J J."/>
        </authorList>
    </citation>
    <scope>NUCLEOTIDE SEQUENCE</scope>
</reference>
<dbReference type="GO" id="GO:0009277">
    <property type="term" value="C:fungal-type cell wall"/>
    <property type="evidence" value="ECO:0007669"/>
    <property type="project" value="TreeGrafter"/>
</dbReference>
<sequence>MAPTRFLTAVTLVVAGLLSVSTITPVNAIALEPPHVVRSHHAIAQHKHSGVRKRTNASRCKPKSSSLHSSSSQTSTSSTETSTSTHATTTTHAAPTTTTTHVAPTTTTTHAAPTTAKPPPSPTTSKQAVATQSPGKSTGGSGLRGKACLAWPNSNFNPLAPWIGSTVGLIYSWDATKVPGAEELGLTYAPMLWGWKNAEDFKAKAVKGYSNIALGCNEPNEAGQSNMDPYSGISLWQQYMLPLANEGYTLISCATSSNPNGKVWMKTFFDNCGDCKVGGIAVHYYGTDIEDFKNYVTYWHTTYNLPVYITEYADQDFNNGPQADMGQIWAFLQAATQFANENDWIHAHCWFGAMKDMTNVNTLNTLMVSDGSGPNALGNWFINN</sequence>
<accession>A0AAD2K2Q5</accession>
<feature type="chain" id="PRO_5042019744" description="Asl1-like glycosyl hydrolase catalytic domain-containing protein" evidence="2">
    <location>
        <begin position="29"/>
        <end position="384"/>
    </location>
</feature>
<dbReference type="InterPro" id="IPR017853">
    <property type="entry name" value="GH"/>
</dbReference>
<organism evidence="4 5">
    <name type="scientific">Mycena citricolor</name>
    <dbReference type="NCBI Taxonomy" id="2018698"/>
    <lineage>
        <taxon>Eukaryota</taxon>
        <taxon>Fungi</taxon>
        <taxon>Dikarya</taxon>
        <taxon>Basidiomycota</taxon>
        <taxon>Agaricomycotina</taxon>
        <taxon>Agaricomycetes</taxon>
        <taxon>Agaricomycetidae</taxon>
        <taxon>Agaricales</taxon>
        <taxon>Marasmiineae</taxon>
        <taxon>Mycenaceae</taxon>
        <taxon>Mycena</taxon>
    </lineage>
</organism>
<comment type="caution">
    <text evidence="4">The sequence shown here is derived from an EMBL/GenBank/DDBJ whole genome shotgun (WGS) entry which is preliminary data.</text>
</comment>
<dbReference type="InterPro" id="IPR024655">
    <property type="entry name" value="Asl1_glyco_hydro_catalytic"/>
</dbReference>
<keyword evidence="5" id="KW-1185">Reference proteome</keyword>
<dbReference type="Proteomes" id="UP001295794">
    <property type="component" value="Unassembled WGS sequence"/>
</dbReference>
<proteinExistence type="predicted"/>
<feature type="signal peptide" evidence="2">
    <location>
        <begin position="1"/>
        <end position="28"/>
    </location>
</feature>
<dbReference type="SUPFAM" id="SSF51445">
    <property type="entry name" value="(Trans)glycosidases"/>
    <property type="match status" value="1"/>
</dbReference>
<evidence type="ECO:0000256" key="2">
    <source>
        <dbReference type="SAM" id="SignalP"/>
    </source>
</evidence>
<dbReference type="Gene3D" id="3.20.20.80">
    <property type="entry name" value="Glycosidases"/>
    <property type="match status" value="1"/>
</dbReference>
<feature type="compositionally biased region" description="Low complexity" evidence="1">
    <location>
        <begin position="64"/>
        <end position="115"/>
    </location>
</feature>
<evidence type="ECO:0000313" key="5">
    <source>
        <dbReference type="Proteomes" id="UP001295794"/>
    </source>
</evidence>
<dbReference type="InterPro" id="IPR053183">
    <property type="entry name" value="ASL1"/>
</dbReference>
<dbReference type="PANTHER" id="PTHR34154">
    <property type="entry name" value="ALKALI-SENSITIVE LINKAGE PROTEIN 1"/>
    <property type="match status" value="1"/>
</dbReference>
<feature type="region of interest" description="Disordered" evidence="1">
    <location>
        <begin position="40"/>
        <end position="142"/>
    </location>
</feature>
<dbReference type="Pfam" id="PF11790">
    <property type="entry name" value="Glyco_hydro_cc"/>
    <property type="match status" value="1"/>
</dbReference>